<gene>
    <name evidence="11" type="ORF">K4G66_08915</name>
</gene>
<keyword evidence="9" id="KW-0472">Membrane</keyword>
<dbReference type="SMART" id="SM00382">
    <property type="entry name" value="AAA"/>
    <property type="match status" value="2"/>
</dbReference>
<feature type="domain" description="ABC transporter" evidence="10">
    <location>
        <begin position="6"/>
        <end position="243"/>
    </location>
</feature>
<name>A0AA49GSM0_9BACT</name>
<keyword evidence="4" id="KW-0762">Sugar transport</keyword>
<dbReference type="GO" id="GO:0005524">
    <property type="term" value="F:ATP binding"/>
    <property type="evidence" value="ECO:0007669"/>
    <property type="project" value="UniProtKB-KW"/>
</dbReference>
<dbReference type="GO" id="GO:0005886">
    <property type="term" value="C:plasma membrane"/>
    <property type="evidence" value="ECO:0007669"/>
    <property type="project" value="UniProtKB-SubCell"/>
</dbReference>
<keyword evidence="2" id="KW-0813">Transport</keyword>
<dbReference type="Pfam" id="PF00005">
    <property type="entry name" value="ABC_tran"/>
    <property type="match status" value="2"/>
</dbReference>
<dbReference type="PANTHER" id="PTHR43790">
    <property type="entry name" value="CARBOHYDRATE TRANSPORT ATP-BINDING PROTEIN MG119-RELATED"/>
    <property type="match status" value="1"/>
</dbReference>
<evidence type="ECO:0000256" key="5">
    <source>
        <dbReference type="ARBA" id="ARBA00022737"/>
    </source>
</evidence>
<evidence type="ECO:0000256" key="8">
    <source>
        <dbReference type="ARBA" id="ARBA00022967"/>
    </source>
</evidence>
<dbReference type="PANTHER" id="PTHR43790:SF3">
    <property type="entry name" value="D-ALLOSE IMPORT ATP-BINDING PROTEIN ALSA-RELATED"/>
    <property type="match status" value="1"/>
</dbReference>
<dbReference type="PROSITE" id="PS50893">
    <property type="entry name" value="ABC_TRANSPORTER_2"/>
    <property type="match status" value="2"/>
</dbReference>
<dbReference type="InterPro" id="IPR003593">
    <property type="entry name" value="AAA+_ATPase"/>
</dbReference>
<dbReference type="InterPro" id="IPR027417">
    <property type="entry name" value="P-loop_NTPase"/>
</dbReference>
<dbReference type="InterPro" id="IPR017871">
    <property type="entry name" value="ABC_transporter-like_CS"/>
</dbReference>
<dbReference type="InterPro" id="IPR003439">
    <property type="entry name" value="ABC_transporter-like_ATP-bd"/>
</dbReference>
<organism evidence="11">
    <name type="scientific">Roseihalotalea indica</name>
    <dbReference type="NCBI Taxonomy" id="2867963"/>
    <lineage>
        <taxon>Bacteria</taxon>
        <taxon>Pseudomonadati</taxon>
        <taxon>Bacteroidota</taxon>
        <taxon>Cytophagia</taxon>
        <taxon>Cytophagales</taxon>
        <taxon>Catalimonadaceae</taxon>
        <taxon>Roseihalotalea</taxon>
    </lineage>
</organism>
<dbReference type="CDD" id="cd03216">
    <property type="entry name" value="ABC_Carb_Monos_I"/>
    <property type="match status" value="1"/>
</dbReference>
<evidence type="ECO:0000256" key="7">
    <source>
        <dbReference type="ARBA" id="ARBA00022840"/>
    </source>
</evidence>
<reference evidence="11" key="1">
    <citation type="journal article" date="2023" name="Comput. Struct. Biotechnol. J.">
        <title>Discovery of a novel marine Bacteroidetes with a rich repertoire of carbohydrate-active enzymes.</title>
        <authorList>
            <person name="Chen B."/>
            <person name="Liu G."/>
            <person name="Chen Q."/>
            <person name="Wang H."/>
            <person name="Liu L."/>
            <person name="Tang K."/>
        </authorList>
    </citation>
    <scope>NUCLEOTIDE SEQUENCE</scope>
    <source>
        <strain evidence="11">TK19036</strain>
    </source>
</reference>
<comment type="subcellular location">
    <subcellularLocation>
        <location evidence="1">Cell membrane</location>
        <topology evidence="1">Peripheral membrane protein</topology>
    </subcellularLocation>
</comment>
<keyword evidence="7 11" id="KW-0067">ATP-binding</keyword>
<keyword evidence="3" id="KW-1003">Cell membrane</keyword>
<evidence type="ECO:0000256" key="4">
    <source>
        <dbReference type="ARBA" id="ARBA00022597"/>
    </source>
</evidence>
<dbReference type="PROSITE" id="PS00211">
    <property type="entry name" value="ABC_TRANSPORTER_1"/>
    <property type="match status" value="1"/>
</dbReference>
<dbReference type="AlphaFoldDB" id="A0AA49GSM0"/>
<evidence type="ECO:0000256" key="1">
    <source>
        <dbReference type="ARBA" id="ARBA00004202"/>
    </source>
</evidence>
<evidence type="ECO:0000256" key="6">
    <source>
        <dbReference type="ARBA" id="ARBA00022741"/>
    </source>
</evidence>
<feature type="domain" description="ABC transporter" evidence="10">
    <location>
        <begin position="244"/>
        <end position="495"/>
    </location>
</feature>
<proteinExistence type="predicted"/>
<evidence type="ECO:0000259" key="10">
    <source>
        <dbReference type="PROSITE" id="PS50893"/>
    </source>
</evidence>
<dbReference type="Gene3D" id="3.40.50.300">
    <property type="entry name" value="P-loop containing nucleotide triphosphate hydrolases"/>
    <property type="match status" value="2"/>
</dbReference>
<sequence>MADNNLQLDRISKLFPGVKALDQVSLSVQAGEVHALCGENGAGKSTLMNILSGNLQPNEGTITWKGQEVQISNPIEAQRLGIAIVYQERSLVETLSVAENIFIRNKPRNRLGLIDFPQLYRKTQDLLDRLGLSAIRPRSLVSSLSIANQQMVEIAKALAQEPELLILDEPTASITEVEADILFAIIRRLKQQEVAVIYISHRMAEIFEIADRVSVLKDGRYQGTFPISEVTVDTLIRTMVGRDLQVQDAESHTTSEVVLEVQQLQGERFQDVSFQLKKGEILALAGLVGAGRTEVARAILGADPLLGGTILLEGKHVKISHPKEAIQQGIGYLPESRKTQGLFLDMSVADNVVAANLPTVADKGFLQPKQIRKKTEEYIRQLRIVTPGSQQKVLNLSGGNQQKVVLAKWLMRQPKVFIVDEPTHGVDVGAKSEIYAILNELTRQGVSILLISSELPEVLLLSDRILVMWNGKVTAELSRKQATEEEIMHYASGTKTMYA</sequence>
<protein>
    <submittedName>
        <fullName evidence="11">Sugar ABC transporter ATP-binding protein</fullName>
    </submittedName>
</protein>
<dbReference type="FunFam" id="3.40.50.300:FF:000127">
    <property type="entry name" value="Ribose import ATP-binding protein RbsA"/>
    <property type="match status" value="1"/>
</dbReference>
<evidence type="ECO:0000256" key="9">
    <source>
        <dbReference type="ARBA" id="ARBA00023136"/>
    </source>
</evidence>
<dbReference type="EMBL" id="CP120682">
    <property type="protein sequence ID" value="WKN38823.1"/>
    <property type="molecule type" value="Genomic_DNA"/>
</dbReference>
<dbReference type="CDD" id="cd03215">
    <property type="entry name" value="ABC_Carb_Monos_II"/>
    <property type="match status" value="1"/>
</dbReference>
<accession>A0AA49GSM0</accession>
<reference evidence="11" key="2">
    <citation type="journal article" date="2024" name="Antonie Van Leeuwenhoek">
        <title>Roseihalotalea indica gen. nov., sp. nov., a halophilic Bacteroidetes from mesopelagic Southwest Indian Ocean with higher carbohydrate metabolic potential.</title>
        <authorList>
            <person name="Chen B."/>
            <person name="Zhang M."/>
            <person name="Lin D."/>
            <person name="Ye J."/>
            <person name="Tang K."/>
        </authorList>
    </citation>
    <scope>NUCLEOTIDE SEQUENCE</scope>
    <source>
        <strain evidence="11">TK19036</strain>
    </source>
</reference>
<dbReference type="InterPro" id="IPR050107">
    <property type="entry name" value="ABC_carbohydrate_import_ATPase"/>
</dbReference>
<evidence type="ECO:0000256" key="3">
    <source>
        <dbReference type="ARBA" id="ARBA00022475"/>
    </source>
</evidence>
<keyword evidence="5" id="KW-0677">Repeat</keyword>
<evidence type="ECO:0000256" key="2">
    <source>
        <dbReference type="ARBA" id="ARBA00022448"/>
    </source>
</evidence>
<dbReference type="SUPFAM" id="SSF52540">
    <property type="entry name" value="P-loop containing nucleoside triphosphate hydrolases"/>
    <property type="match status" value="2"/>
</dbReference>
<dbReference type="GO" id="GO:0016887">
    <property type="term" value="F:ATP hydrolysis activity"/>
    <property type="evidence" value="ECO:0007669"/>
    <property type="project" value="InterPro"/>
</dbReference>
<evidence type="ECO:0000313" key="11">
    <source>
        <dbReference type="EMBL" id="WKN38823.1"/>
    </source>
</evidence>
<keyword evidence="8" id="KW-1278">Translocase</keyword>
<keyword evidence="6" id="KW-0547">Nucleotide-binding</keyword>